<accession>A0A2Z7A3Z8</accession>
<gene>
    <name evidence="1" type="ORF">F511_02019</name>
</gene>
<dbReference type="Proteomes" id="UP000250235">
    <property type="component" value="Unassembled WGS sequence"/>
</dbReference>
<reference evidence="1 2" key="1">
    <citation type="journal article" date="2015" name="Proc. Natl. Acad. Sci. U.S.A.">
        <title>The resurrection genome of Boea hygrometrica: A blueprint for survival of dehydration.</title>
        <authorList>
            <person name="Xiao L."/>
            <person name="Yang G."/>
            <person name="Zhang L."/>
            <person name="Yang X."/>
            <person name="Zhao S."/>
            <person name="Ji Z."/>
            <person name="Zhou Q."/>
            <person name="Hu M."/>
            <person name="Wang Y."/>
            <person name="Chen M."/>
            <person name="Xu Y."/>
            <person name="Jin H."/>
            <person name="Xiao X."/>
            <person name="Hu G."/>
            <person name="Bao F."/>
            <person name="Hu Y."/>
            <person name="Wan P."/>
            <person name="Li L."/>
            <person name="Deng X."/>
            <person name="Kuang T."/>
            <person name="Xiang C."/>
            <person name="Zhu J.K."/>
            <person name="Oliver M.J."/>
            <person name="He Y."/>
        </authorList>
    </citation>
    <scope>NUCLEOTIDE SEQUENCE [LARGE SCALE GENOMIC DNA]</scope>
    <source>
        <strain evidence="2">cv. XS01</strain>
    </source>
</reference>
<evidence type="ECO:0000313" key="1">
    <source>
        <dbReference type="EMBL" id="KZV15803.1"/>
    </source>
</evidence>
<evidence type="ECO:0000313" key="2">
    <source>
        <dbReference type="Proteomes" id="UP000250235"/>
    </source>
</evidence>
<sequence>MAIESLATLDLPMVIDSIGIFEMKGPYCMLTMTNWFLQELSMIPMGSWGDVARCFIMIRWVSPKMCFRSHKEFLLPLSPPPLATAVACCQTPFRPYWQGESVRDNSLCFLVQGSEGIWKLVMDRIRRTIGDSTVEVLSPRKTGIVGAGHEVAEDKYF</sequence>
<dbReference type="EMBL" id="KV019621">
    <property type="protein sequence ID" value="KZV15803.1"/>
    <property type="molecule type" value="Genomic_DNA"/>
</dbReference>
<keyword evidence="2" id="KW-1185">Reference proteome</keyword>
<organism evidence="1 2">
    <name type="scientific">Dorcoceras hygrometricum</name>
    <dbReference type="NCBI Taxonomy" id="472368"/>
    <lineage>
        <taxon>Eukaryota</taxon>
        <taxon>Viridiplantae</taxon>
        <taxon>Streptophyta</taxon>
        <taxon>Embryophyta</taxon>
        <taxon>Tracheophyta</taxon>
        <taxon>Spermatophyta</taxon>
        <taxon>Magnoliopsida</taxon>
        <taxon>eudicotyledons</taxon>
        <taxon>Gunneridae</taxon>
        <taxon>Pentapetalae</taxon>
        <taxon>asterids</taxon>
        <taxon>lamiids</taxon>
        <taxon>Lamiales</taxon>
        <taxon>Gesneriaceae</taxon>
        <taxon>Didymocarpoideae</taxon>
        <taxon>Trichosporeae</taxon>
        <taxon>Loxocarpinae</taxon>
        <taxon>Dorcoceras</taxon>
    </lineage>
</organism>
<proteinExistence type="predicted"/>
<dbReference type="AlphaFoldDB" id="A0A2Z7A3Z8"/>
<name>A0A2Z7A3Z8_9LAMI</name>
<protein>
    <submittedName>
        <fullName evidence="1">Tetratricopeptide repeat protein 7A</fullName>
    </submittedName>
</protein>
<dbReference type="OrthoDB" id="3934549at2759"/>